<dbReference type="Pfam" id="PF13508">
    <property type="entry name" value="Acetyltransf_7"/>
    <property type="match status" value="1"/>
</dbReference>
<dbReference type="InterPro" id="IPR016181">
    <property type="entry name" value="Acyl_CoA_acyltransferase"/>
</dbReference>
<dbReference type="OrthoDB" id="3389160at2"/>
<dbReference type="SUPFAM" id="SSF55729">
    <property type="entry name" value="Acyl-CoA N-acyltransferases (Nat)"/>
    <property type="match status" value="1"/>
</dbReference>
<feature type="domain" description="N-acetyltransferase" evidence="3">
    <location>
        <begin position="1"/>
        <end position="169"/>
    </location>
</feature>
<protein>
    <submittedName>
        <fullName evidence="4">GNAT family N-acetyltransferase</fullName>
    </submittedName>
</protein>
<dbReference type="Gene3D" id="3.40.630.30">
    <property type="match status" value="1"/>
</dbReference>
<sequence length="170" mass="17872">MIQELSADALPAALPELAEMLQACVDDGASIGFLPPLAARDAAAFWQGLHPSLSDGSRRMLVARREGRVVGTGSLVPAGLPNGRHRAEISKLMVHPAARRLGIGRALMLALEAMAASDGRWLLVLDTLSGDAGEALYRSLGWQEAGQIPDFALVPGGTGATTYMFKRLAA</sequence>
<dbReference type="RefSeq" id="WP_149811393.1">
    <property type="nucleotide sequence ID" value="NZ_VUKA01000002.1"/>
</dbReference>
<comment type="caution">
    <text evidence="4">The sequence shown here is derived from an EMBL/GenBank/DDBJ whole genome shotgun (WGS) entry which is preliminary data.</text>
</comment>
<evidence type="ECO:0000256" key="1">
    <source>
        <dbReference type="ARBA" id="ARBA00022679"/>
    </source>
</evidence>
<keyword evidence="5" id="KW-1185">Reference proteome</keyword>
<name>A0A5B2TGV9_9PROT</name>
<evidence type="ECO:0000256" key="2">
    <source>
        <dbReference type="ARBA" id="ARBA00023315"/>
    </source>
</evidence>
<reference evidence="4 5" key="1">
    <citation type="journal article" date="2015" name="Int. J. Syst. Evol. Microbiol.">
        <title>Roseomonas oryzae sp. nov., isolated from paddy rhizosphere soil.</title>
        <authorList>
            <person name="Ramaprasad E.V."/>
            <person name="Sasikala Ch."/>
            <person name="Ramana Ch.V."/>
        </authorList>
    </citation>
    <scope>NUCLEOTIDE SEQUENCE [LARGE SCALE GENOMIC DNA]</scope>
    <source>
        <strain evidence="4 5">KCTC 42542</strain>
    </source>
</reference>
<dbReference type="EMBL" id="VUKA01000002">
    <property type="protein sequence ID" value="KAA2213736.1"/>
    <property type="molecule type" value="Genomic_DNA"/>
</dbReference>
<dbReference type="PROSITE" id="PS51186">
    <property type="entry name" value="GNAT"/>
    <property type="match status" value="1"/>
</dbReference>
<evidence type="ECO:0000313" key="5">
    <source>
        <dbReference type="Proteomes" id="UP000322110"/>
    </source>
</evidence>
<dbReference type="GO" id="GO:0016747">
    <property type="term" value="F:acyltransferase activity, transferring groups other than amino-acyl groups"/>
    <property type="evidence" value="ECO:0007669"/>
    <property type="project" value="InterPro"/>
</dbReference>
<evidence type="ECO:0000313" key="4">
    <source>
        <dbReference type="EMBL" id="KAA2213736.1"/>
    </source>
</evidence>
<dbReference type="PANTHER" id="PTHR43877">
    <property type="entry name" value="AMINOALKYLPHOSPHONATE N-ACETYLTRANSFERASE-RELATED-RELATED"/>
    <property type="match status" value="1"/>
</dbReference>
<dbReference type="InterPro" id="IPR000182">
    <property type="entry name" value="GNAT_dom"/>
</dbReference>
<dbReference type="CDD" id="cd04301">
    <property type="entry name" value="NAT_SF"/>
    <property type="match status" value="1"/>
</dbReference>
<keyword evidence="2" id="KW-0012">Acyltransferase</keyword>
<keyword evidence="1 4" id="KW-0808">Transferase</keyword>
<dbReference type="AlphaFoldDB" id="A0A5B2TGV9"/>
<accession>A0A5B2TGV9</accession>
<dbReference type="Proteomes" id="UP000322110">
    <property type="component" value="Unassembled WGS sequence"/>
</dbReference>
<dbReference type="InterPro" id="IPR050832">
    <property type="entry name" value="Bact_Acetyltransf"/>
</dbReference>
<organism evidence="4 5">
    <name type="scientific">Teichococcus oryzae</name>
    <dbReference type="NCBI Taxonomy" id="1608942"/>
    <lineage>
        <taxon>Bacteria</taxon>
        <taxon>Pseudomonadati</taxon>
        <taxon>Pseudomonadota</taxon>
        <taxon>Alphaproteobacteria</taxon>
        <taxon>Acetobacterales</taxon>
        <taxon>Roseomonadaceae</taxon>
        <taxon>Roseomonas</taxon>
    </lineage>
</organism>
<proteinExistence type="predicted"/>
<gene>
    <name evidence="4" type="ORF">F0Q34_06620</name>
</gene>
<evidence type="ECO:0000259" key="3">
    <source>
        <dbReference type="PROSITE" id="PS51186"/>
    </source>
</evidence>